<gene>
    <name evidence="7" type="ORF">ACFOLG_00245</name>
</gene>
<evidence type="ECO:0000256" key="6">
    <source>
        <dbReference type="SAM" id="SignalP"/>
    </source>
</evidence>
<dbReference type="PANTHER" id="PTHR30222:SF12">
    <property type="entry name" value="NORSPERMIDINE SENSOR"/>
    <property type="match status" value="1"/>
</dbReference>
<evidence type="ECO:0000313" key="7">
    <source>
        <dbReference type="EMBL" id="MFC3530607.1"/>
    </source>
</evidence>
<proteinExistence type="inferred from homology"/>
<evidence type="ECO:0000256" key="1">
    <source>
        <dbReference type="ARBA" id="ARBA00004418"/>
    </source>
</evidence>
<comment type="similarity">
    <text evidence="5">Belongs to the bacterial solute-binding protein PotD/PotF family.</text>
</comment>
<evidence type="ECO:0000256" key="2">
    <source>
        <dbReference type="ARBA" id="ARBA00022448"/>
    </source>
</evidence>
<feature type="chain" id="PRO_5047263673" description="Putrescine-binding periplasmic protein" evidence="6">
    <location>
        <begin position="31"/>
        <end position="362"/>
    </location>
</feature>
<comment type="subcellular location">
    <subcellularLocation>
        <location evidence="1 5">Periplasm</location>
    </subcellularLocation>
</comment>
<organism evidence="7 8">
    <name type="scientific">Vogesella facilis</name>
    <dbReference type="NCBI Taxonomy" id="1655232"/>
    <lineage>
        <taxon>Bacteria</taxon>
        <taxon>Pseudomonadati</taxon>
        <taxon>Pseudomonadota</taxon>
        <taxon>Betaproteobacteria</taxon>
        <taxon>Neisseriales</taxon>
        <taxon>Chromobacteriaceae</taxon>
        <taxon>Vogesella</taxon>
    </lineage>
</organism>
<dbReference type="Proteomes" id="UP001595741">
    <property type="component" value="Unassembled WGS sequence"/>
</dbReference>
<name>A0ABV7RA16_9NEIS</name>
<evidence type="ECO:0000313" key="8">
    <source>
        <dbReference type="Proteomes" id="UP001595741"/>
    </source>
</evidence>
<comment type="function">
    <text evidence="5">Required for the activity of the bacterial periplasmic transport system of putrescine.</text>
</comment>
<keyword evidence="2 5" id="KW-0813">Transport</keyword>
<keyword evidence="3 6" id="KW-0732">Signal</keyword>
<dbReference type="EMBL" id="JBHRXN010000001">
    <property type="protein sequence ID" value="MFC3530607.1"/>
    <property type="molecule type" value="Genomic_DNA"/>
</dbReference>
<dbReference type="RefSeq" id="WP_386087221.1">
    <property type="nucleotide sequence ID" value="NZ_JBHRXN010000001.1"/>
</dbReference>
<evidence type="ECO:0000256" key="5">
    <source>
        <dbReference type="PIRNR" id="PIRNR019574"/>
    </source>
</evidence>
<comment type="caution">
    <text evidence="7">The sequence shown here is derived from an EMBL/GenBank/DDBJ whole genome shotgun (WGS) entry which is preliminary data.</text>
</comment>
<keyword evidence="4 5" id="KW-0574">Periplasm</keyword>
<keyword evidence="8" id="KW-1185">Reference proteome</keyword>
<evidence type="ECO:0000256" key="4">
    <source>
        <dbReference type="ARBA" id="ARBA00022764"/>
    </source>
</evidence>
<dbReference type="PRINTS" id="PR00909">
    <property type="entry name" value="SPERMDNBNDNG"/>
</dbReference>
<dbReference type="Gene3D" id="3.40.190.10">
    <property type="entry name" value="Periplasmic binding protein-like II"/>
    <property type="match status" value="2"/>
</dbReference>
<dbReference type="PANTHER" id="PTHR30222">
    <property type="entry name" value="SPERMIDINE/PUTRESCINE-BINDING PERIPLASMIC PROTEIN"/>
    <property type="match status" value="1"/>
</dbReference>
<dbReference type="Pfam" id="PF13416">
    <property type="entry name" value="SBP_bac_8"/>
    <property type="match status" value="1"/>
</dbReference>
<feature type="signal peptide" evidence="6">
    <location>
        <begin position="1"/>
        <end position="30"/>
    </location>
</feature>
<accession>A0ABV7RA16</accession>
<dbReference type="SUPFAM" id="SSF53850">
    <property type="entry name" value="Periplasmic binding protein-like II"/>
    <property type="match status" value="1"/>
</dbReference>
<evidence type="ECO:0000256" key="3">
    <source>
        <dbReference type="ARBA" id="ARBA00022729"/>
    </source>
</evidence>
<dbReference type="PIRSF" id="PIRSF019574">
    <property type="entry name" value="Periplasmic_polyamine_BP"/>
    <property type="match status" value="1"/>
</dbReference>
<sequence>MRATFLTLTLATACTLPAAAAANLNFYAWADYLAPSTLKNFQASSGIRLRYDSFDSNEVLQTKLLTGRSGYDLVVPSNTFLARQIPARLYRPLDKRRLPHWPALDPAILQLMQAADPGNRYAVPLFWGINTLGINQDKVAKALGGPLPARQWSLLFQPETVARLKSCGVSLLDSPNEVFAAALHYLGKSPDSRQLADYQAAAALLKRIRPYITRFSSSGYMDEMARGDLCLALGYGGDLNIARRRAEEAGNGVRLRALLPAEGVGVWVDSLAIPQDAANLDAAYRFIDYNLQAAVAADNGNFVTYAPAVAAARQLMAPQHRNNPSIFPGLAELKNSYVLTALPLPLQQRVTRLWQAFKTGSY</sequence>
<reference evidence="8" key="1">
    <citation type="journal article" date="2019" name="Int. J. Syst. Evol. Microbiol.">
        <title>The Global Catalogue of Microorganisms (GCM) 10K type strain sequencing project: providing services to taxonomists for standard genome sequencing and annotation.</title>
        <authorList>
            <consortium name="The Broad Institute Genomics Platform"/>
            <consortium name="The Broad Institute Genome Sequencing Center for Infectious Disease"/>
            <person name="Wu L."/>
            <person name="Ma J."/>
        </authorList>
    </citation>
    <scope>NUCLEOTIDE SEQUENCE [LARGE SCALE GENOMIC DNA]</scope>
    <source>
        <strain evidence="8">KCTC 42742</strain>
    </source>
</reference>
<dbReference type="InterPro" id="IPR006059">
    <property type="entry name" value="SBP"/>
</dbReference>
<protein>
    <recommendedName>
        <fullName evidence="5">Putrescine-binding periplasmic protein</fullName>
    </recommendedName>
</protein>
<dbReference type="InterPro" id="IPR001188">
    <property type="entry name" value="Sperm_putr-bd"/>
</dbReference>
<dbReference type="CDD" id="cd13659">
    <property type="entry name" value="PBP2_PotF"/>
    <property type="match status" value="1"/>
</dbReference>